<gene>
    <name evidence="7" type="ORF">SAMN05216226_1293</name>
</gene>
<feature type="transmembrane region" description="Helical" evidence="6">
    <location>
        <begin position="167"/>
        <end position="185"/>
    </location>
</feature>
<dbReference type="RefSeq" id="WP_092704844.1">
    <property type="nucleotide sequence ID" value="NZ_FNFC01000029.1"/>
</dbReference>
<evidence type="ECO:0000313" key="8">
    <source>
        <dbReference type="Proteomes" id="UP000198856"/>
    </source>
</evidence>
<dbReference type="EMBL" id="FNFC01000029">
    <property type="protein sequence ID" value="SDK16451.1"/>
    <property type="molecule type" value="Genomic_DNA"/>
</dbReference>
<keyword evidence="4 6" id="KW-1133">Transmembrane helix</keyword>
<feature type="transmembrane region" description="Helical" evidence="6">
    <location>
        <begin position="461"/>
        <end position="480"/>
    </location>
</feature>
<feature type="transmembrane region" description="Helical" evidence="6">
    <location>
        <begin position="132"/>
        <end position="155"/>
    </location>
</feature>
<feature type="transmembrane region" description="Helical" evidence="6">
    <location>
        <begin position="54"/>
        <end position="72"/>
    </location>
</feature>
<proteinExistence type="predicted"/>
<dbReference type="InterPro" id="IPR002797">
    <property type="entry name" value="Polysacc_synth"/>
</dbReference>
<feature type="transmembrane region" description="Helical" evidence="6">
    <location>
        <begin position="306"/>
        <end position="323"/>
    </location>
</feature>
<evidence type="ECO:0000256" key="2">
    <source>
        <dbReference type="ARBA" id="ARBA00022475"/>
    </source>
</evidence>
<sequence length="510" mass="56608">MAGEVKNEEIKDDLSSAIESAIFVFIGILISSFSGLAERITIARFLDPGLYGDVNIALAILNLSSMIALFGLAQGVPRYMSRYDKIEDMRGVWFTGLVFSLLISGVVMMLFLHDIELFTSNLMDTENAKGLLGLFLLSLPFFVGMRIGIGGIRGFENTVYRTYVKDIIYPIGRIILLMFFLFLGMNILAVGYAYLIACILGFIFAHILLNRLMPLYGDVNYESVELIKFSLPLVFASLLFQLLVKTDTIMLGYFVDSYEVGLYSAAYPISNMMILILSAFGFIFLPMTSRLDSEDKTENIDSIYKMTTKWIVVFTFPLFVTIITVPGQILHLLFGSNFTAASTALIIITVGFFARAIGGRNHEVLAAIGLQKYVLYSSFVAFIVNILLNIILIPQLGIEGAAFASGTSFVLLNFVMVAVLSIKKGIYPVSQTMKRTIITLTVLVLIPVFAFTHLFTMKIFAPLYIGIISSVLTVAVVVLFNCLEENDIILVEVFESKTGLKIPFIRSFIP</sequence>
<dbReference type="CDD" id="cd13128">
    <property type="entry name" value="MATE_Wzx_like"/>
    <property type="match status" value="1"/>
</dbReference>
<dbReference type="GO" id="GO:0005886">
    <property type="term" value="C:plasma membrane"/>
    <property type="evidence" value="ECO:0007669"/>
    <property type="project" value="UniProtKB-SubCell"/>
</dbReference>
<dbReference type="Proteomes" id="UP000198856">
    <property type="component" value="Unassembled WGS sequence"/>
</dbReference>
<feature type="transmembrane region" description="Helical" evidence="6">
    <location>
        <begin position="373"/>
        <end position="394"/>
    </location>
</feature>
<evidence type="ECO:0000256" key="6">
    <source>
        <dbReference type="SAM" id="Phobius"/>
    </source>
</evidence>
<keyword evidence="2" id="KW-1003">Cell membrane</keyword>
<feature type="transmembrane region" description="Helical" evidence="6">
    <location>
        <begin position="191"/>
        <end position="213"/>
    </location>
</feature>
<evidence type="ECO:0000256" key="3">
    <source>
        <dbReference type="ARBA" id="ARBA00022692"/>
    </source>
</evidence>
<dbReference type="OrthoDB" id="19148at2157"/>
<keyword evidence="3 6" id="KW-0812">Transmembrane</keyword>
<evidence type="ECO:0000313" key="7">
    <source>
        <dbReference type="EMBL" id="SDK16451.1"/>
    </source>
</evidence>
<evidence type="ECO:0000256" key="4">
    <source>
        <dbReference type="ARBA" id="ARBA00022989"/>
    </source>
</evidence>
<evidence type="ECO:0000256" key="1">
    <source>
        <dbReference type="ARBA" id="ARBA00004651"/>
    </source>
</evidence>
<reference evidence="7 8" key="1">
    <citation type="submission" date="2016-10" db="EMBL/GenBank/DDBJ databases">
        <authorList>
            <person name="de Groot N.N."/>
        </authorList>
    </citation>
    <scope>NUCLEOTIDE SEQUENCE [LARGE SCALE GENOMIC DNA]</scope>
    <source>
        <strain evidence="7 8">IBRC-M10015</strain>
    </source>
</reference>
<feature type="transmembrane region" description="Helical" evidence="6">
    <location>
        <begin position="225"/>
        <end position="244"/>
    </location>
</feature>
<feature type="transmembrane region" description="Helical" evidence="6">
    <location>
        <begin position="434"/>
        <end position="455"/>
    </location>
</feature>
<dbReference type="Pfam" id="PF01943">
    <property type="entry name" value="Polysacc_synt"/>
    <property type="match status" value="1"/>
</dbReference>
<feature type="transmembrane region" description="Helical" evidence="6">
    <location>
        <begin position="21"/>
        <end position="42"/>
    </location>
</feature>
<feature type="transmembrane region" description="Helical" evidence="6">
    <location>
        <begin position="92"/>
        <end position="112"/>
    </location>
</feature>
<protein>
    <submittedName>
        <fullName evidence="7">Membrane protein involved in the export of O-antigen and teichoic acid</fullName>
    </submittedName>
</protein>
<feature type="transmembrane region" description="Helical" evidence="6">
    <location>
        <begin position="264"/>
        <end position="285"/>
    </location>
</feature>
<keyword evidence="5 6" id="KW-0472">Membrane</keyword>
<accession>A0A1G8ZN23</accession>
<comment type="subcellular location">
    <subcellularLocation>
        <location evidence="1">Cell membrane</location>
        <topology evidence="1">Multi-pass membrane protein</topology>
    </subcellularLocation>
</comment>
<dbReference type="PANTHER" id="PTHR30250">
    <property type="entry name" value="PST FAMILY PREDICTED COLANIC ACID TRANSPORTER"/>
    <property type="match status" value="1"/>
</dbReference>
<dbReference type="AlphaFoldDB" id="A0A1G8ZN23"/>
<evidence type="ECO:0000256" key="5">
    <source>
        <dbReference type="ARBA" id="ARBA00023136"/>
    </source>
</evidence>
<organism evidence="7 8">
    <name type="scientific">Halovenus aranensis</name>
    <dbReference type="NCBI Taxonomy" id="890420"/>
    <lineage>
        <taxon>Archaea</taxon>
        <taxon>Methanobacteriati</taxon>
        <taxon>Methanobacteriota</taxon>
        <taxon>Stenosarchaea group</taxon>
        <taxon>Halobacteria</taxon>
        <taxon>Halobacteriales</taxon>
        <taxon>Haloarculaceae</taxon>
        <taxon>Halovenus</taxon>
    </lineage>
</organism>
<dbReference type="STRING" id="890420.SAMN05216226_1293"/>
<dbReference type="PANTHER" id="PTHR30250:SF27">
    <property type="entry name" value="POLYSACCHARIDE BIOSYNTHESIS PROTEIN"/>
    <property type="match status" value="1"/>
</dbReference>
<dbReference type="InterPro" id="IPR050833">
    <property type="entry name" value="Poly_Biosynth_Transport"/>
</dbReference>
<feature type="transmembrane region" description="Helical" evidence="6">
    <location>
        <begin position="400"/>
        <end position="422"/>
    </location>
</feature>
<name>A0A1G8ZN23_9EURY</name>
<feature type="transmembrane region" description="Helical" evidence="6">
    <location>
        <begin position="329"/>
        <end position="353"/>
    </location>
</feature>
<keyword evidence="8" id="KW-1185">Reference proteome</keyword>